<dbReference type="PANTHER" id="PTHR43591:SF31">
    <property type="entry name" value="LAEA-LIKE, PUTATIVE (AFU_ORTHOLOGUE AFUA_8G01930)-RELATED"/>
    <property type="match status" value="1"/>
</dbReference>
<reference evidence="3 4" key="1">
    <citation type="submission" date="2016-09" db="EMBL/GenBank/DDBJ databases">
        <authorList>
            <person name="Capua I."/>
            <person name="De Benedictis P."/>
            <person name="Joannis T."/>
            <person name="Lombin L.H."/>
            <person name="Cattoli G."/>
        </authorList>
    </citation>
    <scope>NUCLEOTIDE SEQUENCE [LARGE SCALE GENOMIC DNA]</scope>
    <source>
        <strain evidence="3 4">IMI 309357</strain>
    </source>
</reference>
<accession>A0A1G4AS48</accession>
<organism evidence="3 4">
    <name type="scientific">Colletotrichum orchidophilum</name>
    <dbReference type="NCBI Taxonomy" id="1209926"/>
    <lineage>
        <taxon>Eukaryota</taxon>
        <taxon>Fungi</taxon>
        <taxon>Dikarya</taxon>
        <taxon>Ascomycota</taxon>
        <taxon>Pezizomycotina</taxon>
        <taxon>Sordariomycetes</taxon>
        <taxon>Hypocreomycetidae</taxon>
        <taxon>Glomerellales</taxon>
        <taxon>Glomerellaceae</taxon>
        <taxon>Colletotrichum</taxon>
    </lineage>
</organism>
<comment type="similarity">
    <text evidence="1">Belongs to the methyltransferase superfamily. LaeA methyltransferase family.</text>
</comment>
<feature type="region of interest" description="Disordered" evidence="2">
    <location>
        <begin position="350"/>
        <end position="370"/>
    </location>
</feature>
<dbReference type="PANTHER" id="PTHR43591">
    <property type="entry name" value="METHYLTRANSFERASE"/>
    <property type="match status" value="1"/>
</dbReference>
<protein>
    <recommendedName>
        <fullName evidence="5">Methyltransferase domain-containing protein</fullName>
    </recommendedName>
</protein>
<dbReference type="STRING" id="1209926.A0A1G4AS48"/>
<dbReference type="Gene3D" id="3.40.50.150">
    <property type="entry name" value="Vaccinia Virus protein VP39"/>
    <property type="match status" value="1"/>
</dbReference>
<dbReference type="SUPFAM" id="SSF53335">
    <property type="entry name" value="S-adenosyl-L-methionine-dependent methyltransferases"/>
    <property type="match status" value="1"/>
</dbReference>
<dbReference type="RefSeq" id="XP_022469024.1">
    <property type="nucleotide sequence ID" value="XM_022624478.1"/>
</dbReference>
<dbReference type="InterPro" id="IPR029063">
    <property type="entry name" value="SAM-dependent_MTases_sf"/>
</dbReference>
<dbReference type="AlphaFoldDB" id="A0A1G4AS48"/>
<proteinExistence type="inferred from homology"/>
<dbReference type="GeneID" id="34565988"/>
<dbReference type="Pfam" id="PF13489">
    <property type="entry name" value="Methyltransf_23"/>
    <property type="match status" value="1"/>
</dbReference>
<dbReference type="CDD" id="cd02440">
    <property type="entry name" value="AdoMet_MTases"/>
    <property type="match status" value="1"/>
</dbReference>
<evidence type="ECO:0000313" key="3">
    <source>
        <dbReference type="EMBL" id="OHE91852.1"/>
    </source>
</evidence>
<dbReference type="GO" id="GO:0008168">
    <property type="term" value="F:methyltransferase activity"/>
    <property type="evidence" value="ECO:0007669"/>
    <property type="project" value="TreeGrafter"/>
</dbReference>
<gene>
    <name evidence="3" type="ORF">CORC01_12860</name>
</gene>
<dbReference type="OrthoDB" id="2013972at2759"/>
<dbReference type="EMBL" id="MJBS01000168">
    <property type="protein sequence ID" value="OHE91852.1"/>
    <property type="molecule type" value="Genomic_DNA"/>
</dbReference>
<keyword evidence="4" id="KW-1185">Reference proteome</keyword>
<evidence type="ECO:0000256" key="2">
    <source>
        <dbReference type="SAM" id="MobiDB-lite"/>
    </source>
</evidence>
<dbReference type="Proteomes" id="UP000176998">
    <property type="component" value="Unassembled WGS sequence"/>
</dbReference>
<sequence length="370" mass="41512">MSESHDATTVTAAAAAQPQVAIDDRDLIAADEVTDDEESIRGSSVASSSASLSSSILDYRLENGRTYHRYKDGKYYIPNDEKENDRLDLQHNLFIRTFDNRLGAAPPNDPSYKVGRVLDVGTGSGIWAIDFGDDHPESEVLGIDLSPAQPSLVPPNVRFEVDDLEEPWTYSRPFDYIHSRMMNSSVKDWKKYCQQAFDNLNPGGYLELNEINPGAHSDDGTLKPDSALVKSMNLWEEAANIFGRPFQNLRFLADVMVEVGFEDVQCRRYKWPTNAWPKNHKYKELGAWNYENFAPHWEAFIMAPLTRALGWTKEEVLVLAMDARKDLGDRNIHAYFTIWAIFGRKPAPPTQAATGAEATDRTDGLSSGSL</sequence>
<evidence type="ECO:0008006" key="5">
    <source>
        <dbReference type="Google" id="ProtNLM"/>
    </source>
</evidence>
<name>A0A1G4AS48_9PEZI</name>
<evidence type="ECO:0000313" key="4">
    <source>
        <dbReference type="Proteomes" id="UP000176998"/>
    </source>
</evidence>
<evidence type="ECO:0000256" key="1">
    <source>
        <dbReference type="ARBA" id="ARBA00038158"/>
    </source>
</evidence>
<comment type="caution">
    <text evidence="3">The sequence shown here is derived from an EMBL/GenBank/DDBJ whole genome shotgun (WGS) entry which is preliminary data.</text>
</comment>